<proteinExistence type="predicted"/>
<dbReference type="Pfam" id="PF19607">
    <property type="entry name" value="DUF6112"/>
    <property type="match status" value="1"/>
</dbReference>
<dbReference type="Proteomes" id="UP000587211">
    <property type="component" value="Unassembled WGS sequence"/>
</dbReference>
<comment type="caution">
    <text evidence="2">The sequence shown here is derived from an EMBL/GenBank/DDBJ whole genome shotgun (WGS) entry which is preliminary data.</text>
</comment>
<dbReference type="EMBL" id="JACBZN010000001">
    <property type="protein sequence ID" value="NYI38187.1"/>
    <property type="molecule type" value="Genomic_DNA"/>
</dbReference>
<dbReference type="RefSeq" id="WP_425545966.1">
    <property type="nucleotide sequence ID" value="NZ_BAAAMP010000001.1"/>
</dbReference>
<name>A0ABX2SI40_9ACTN</name>
<feature type="transmembrane region" description="Helical" evidence="1">
    <location>
        <begin position="46"/>
        <end position="74"/>
    </location>
</feature>
<keyword evidence="3" id="KW-1185">Reference proteome</keyword>
<gene>
    <name evidence="2" type="ORF">BJ975_001562</name>
</gene>
<keyword evidence="1" id="KW-0472">Membrane</keyword>
<feature type="transmembrane region" description="Helical" evidence="1">
    <location>
        <begin position="86"/>
        <end position="109"/>
    </location>
</feature>
<keyword evidence="1" id="KW-0812">Transmembrane</keyword>
<keyword evidence="1" id="KW-1133">Transmembrane helix</keyword>
<sequence>MEQDRTRQEATVLTLNPTRLATRLPANVDIDPNSNGLPGIRQLSSIVGASMTVGLILAVLAVVISAIVWALGANSSNPHMAGRGKLGVLVGLGAAIVTGASVALVNFFWNVGQAV</sequence>
<evidence type="ECO:0008006" key="4">
    <source>
        <dbReference type="Google" id="ProtNLM"/>
    </source>
</evidence>
<accession>A0ABX2SI40</accession>
<evidence type="ECO:0000256" key="1">
    <source>
        <dbReference type="SAM" id="Phobius"/>
    </source>
</evidence>
<reference evidence="2 3" key="1">
    <citation type="submission" date="2020-07" db="EMBL/GenBank/DDBJ databases">
        <title>Sequencing the genomes of 1000 actinobacteria strains.</title>
        <authorList>
            <person name="Klenk H.-P."/>
        </authorList>
    </citation>
    <scope>NUCLEOTIDE SEQUENCE [LARGE SCALE GENOMIC DNA]</scope>
    <source>
        <strain evidence="2 3">DSM 19087</strain>
    </source>
</reference>
<evidence type="ECO:0000313" key="3">
    <source>
        <dbReference type="Proteomes" id="UP000587211"/>
    </source>
</evidence>
<dbReference type="InterPro" id="IPR046094">
    <property type="entry name" value="DUF6112"/>
</dbReference>
<protein>
    <recommendedName>
        <fullName evidence="4">Integral membrane protein</fullName>
    </recommendedName>
</protein>
<organism evidence="2 3">
    <name type="scientific">Aeromicrobium tamlense</name>
    <dbReference type="NCBI Taxonomy" id="375541"/>
    <lineage>
        <taxon>Bacteria</taxon>
        <taxon>Bacillati</taxon>
        <taxon>Actinomycetota</taxon>
        <taxon>Actinomycetes</taxon>
        <taxon>Propionibacteriales</taxon>
        <taxon>Nocardioidaceae</taxon>
        <taxon>Aeromicrobium</taxon>
    </lineage>
</organism>
<evidence type="ECO:0000313" key="2">
    <source>
        <dbReference type="EMBL" id="NYI38187.1"/>
    </source>
</evidence>